<name>A0A1E5UE38_9FLAO</name>
<organism evidence="1 2">
    <name type="scientific">Cloacibacterium normanense</name>
    <dbReference type="NCBI Taxonomy" id="237258"/>
    <lineage>
        <taxon>Bacteria</taxon>
        <taxon>Pseudomonadati</taxon>
        <taxon>Bacteroidota</taxon>
        <taxon>Flavobacteriia</taxon>
        <taxon>Flavobacteriales</taxon>
        <taxon>Weeksellaceae</taxon>
    </lineage>
</organism>
<dbReference type="AlphaFoldDB" id="A0A1E5UE38"/>
<gene>
    <name evidence="1" type="ORF">BHF72_2299</name>
</gene>
<evidence type="ECO:0000313" key="1">
    <source>
        <dbReference type="EMBL" id="OEL11183.1"/>
    </source>
</evidence>
<dbReference type="EMBL" id="MKGI01000045">
    <property type="protein sequence ID" value="OEL11183.1"/>
    <property type="molecule type" value="Genomic_DNA"/>
</dbReference>
<keyword evidence="2" id="KW-1185">Reference proteome</keyword>
<proteinExistence type="predicted"/>
<dbReference type="Proteomes" id="UP000095601">
    <property type="component" value="Unassembled WGS sequence"/>
</dbReference>
<sequence>MLYNFNNSIVSALNFNILKTNLSKIAFKEIFYIYFLKKEFCNSYR</sequence>
<accession>A0A1E5UE38</accession>
<comment type="caution">
    <text evidence="1">The sequence shown here is derived from an EMBL/GenBank/DDBJ whole genome shotgun (WGS) entry which is preliminary data.</text>
</comment>
<evidence type="ECO:0000313" key="2">
    <source>
        <dbReference type="Proteomes" id="UP000095601"/>
    </source>
</evidence>
<reference evidence="1 2" key="1">
    <citation type="submission" date="2016-09" db="EMBL/GenBank/DDBJ databases">
        <authorList>
            <person name="Capua I."/>
            <person name="De Benedictis P."/>
            <person name="Joannis T."/>
            <person name="Lombin L.H."/>
            <person name="Cattoli G."/>
        </authorList>
    </citation>
    <scope>NUCLEOTIDE SEQUENCE [LARGE SCALE GENOMIC DNA]</scope>
    <source>
        <strain evidence="1 2">NRS-1</strain>
    </source>
</reference>
<protein>
    <submittedName>
        <fullName evidence="1">Uncharacterized protein</fullName>
    </submittedName>
</protein>